<dbReference type="Gene3D" id="3.10.10.10">
    <property type="entry name" value="HIV Type 1 Reverse Transcriptase, subunit A, domain 1"/>
    <property type="match status" value="1"/>
</dbReference>
<evidence type="ECO:0000313" key="2">
    <source>
        <dbReference type="Proteomes" id="UP000054107"/>
    </source>
</evidence>
<proteinExistence type="predicted"/>
<dbReference type="PANTHER" id="PTHR15503:SF45">
    <property type="entry name" value="RNA-DIRECTED DNA POLYMERASE HOMOLOG"/>
    <property type="match status" value="1"/>
</dbReference>
<dbReference type="OrthoDB" id="2290329at2759"/>
<dbReference type="InterPro" id="IPR032567">
    <property type="entry name" value="RTL1-rel"/>
</dbReference>
<evidence type="ECO:0008006" key="3">
    <source>
        <dbReference type="Google" id="ProtNLM"/>
    </source>
</evidence>
<dbReference type="Proteomes" id="UP000054107">
    <property type="component" value="Unassembled WGS sequence"/>
</dbReference>
<dbReference type="EMBL" id="LN733169">
    <property type="protein sequence ID" value="CEP16516.1"/>
    <property type="molecule type" value="Genomic_DNA"/>
</dbReference>
<sequence length="261" mass="29189">MPLKKSPPNIILLRSRSEQAFCGPARHLQYQLMYVFATSNTTNNVFDGAELLPDLRPNDGTIPSTLLNTGASLDYVISPKQDETVSSENTKPNSADILLAVDDSATSFSVDIPNMFWQNLIKEFSDVFQDQLPGLPPARNTDEIMIDTGDAKPISRPPYKTSPAEMDELRRQITELLALGLIQPHISPRGAPFLFVRKKSGELRMCVDYRATLISTANPLYNCNIDKWQIPLYDYLSMGKYIYVLLGMNSETVVSVKRAIN</sequence>
<dbReference type="InterPro" id="IPR043502">
    <property type="entry name" value="DNA/RNA_pol_sf"/>
</dbReference>
<organism evidence="1 2">
    <name type="scientific">Parasitella parasitica</name>
    <dbReference type="NCBI Taxonomy" id="35722"/>
    <lineage>
        <taxon>Eukaryota</taxon>
        <taxon>Fungi</taxon>
        <taxon>Fungi incertae sedis</taxon>
        <taxon>Mucoromycota</taxon>
        <taxon>Mucoromycotina</taxon>
        <taxon>Mucoromycetes</taxon>
        <taxon>Mucorales</taxon>
        <taxon>Mucorineae</taxon>
        <taxon>Mucoraceae</taxon>
        <taxon>Parasitella</taxon>
    </lineage>
</organism>
<keyword evidence="2" id="KW-1185">Reference proteome</keyword>
<evidence type="ECO:0000313" key="1">
    <source>
        <dbReference type="EMBL" id="CEP16516.1"/>
    </source>
</evidence>
<accession>A0A0B7NDD2</accession>
<dbReference type="AlphaFoldDB" id="A0A0B7NDD2"/>
<gene>
    <name evidence="1" type="primary">PARPA_10782.1 scaffold 41684</name>
</gene>
<dbReference type="STRING" id="35722.A0A0B7NDD2"/>
<name>A0A0B7NDD2_9FUNG</name>
<dbReference type="PANTHER" id="PTHR15503">
    <property type="entry name" value="LDOC1 RELATED"/>
    <property type="match status" value="1"/>
</dbReference>
<reference evidence="1 2" key="1">
    <citation type="submission" date="2014-09" db="EMBL/GenBank/DDBJ databases">
        <authorList>
            <person name="Ellenberger Sabrina"/>
        </authorList>
    </citation>
    <scope>NUCLEOTIDE SEQUENCE [LARGE SCALE GENOMIC DNA]</scope>
    <source>
        <strain evidence="1 2">CBS 412.66</strain>
    </source>
</reference>
<dbReference type="SUPFAM" id="SSF56672">
    <property type="entry name" value="DNA/RNA polymerases"/>
    <property type="match status" value="1"/>
</dbReference>
<protein>
    <recommendedName>
        <fullName evidence="3">Reverse transcriptase domain-containing protein</fullName>
    </recommendedName>
</protein>